<reference evidence="2 3" key="1">
    <citation type="submission" date="2019-10" db="EMBL/GenBank/DDBJ databases">
        <title>Genome Sequences from Six Type Strain Members of the Archaeal Family Sulfolobaceae: Acidianus ambivalens, Acidianus infernus, Metallosphaera prunae, Stygiolobus azoricus, Sulfolobus metallicus, and Sulfurisphaera ohwakuensis.</title>
        <authorList>
            <person name="Counts J.A."/>
            <person name="Kelly R.M."/>
        </authorList>
    </citation>
    <scope>NUCLEOTIDE SEQUENCE [LARGE SCALE GENOMIC DNA]</scope>
    <source>
        <strain evidence="2 3">TA-1</strain>
    </source>
</reference>
<dbReference type="Proteomes" id="UP000427373">
    <property type="component" value="Chromosome"/>
</dbReference>
<evidence type="ECO:0000313" key="1">
    <source>
        <dbReference type="EMBL" id="MBB5254190.1"/>
    </source>
</evidence>
<evidence type="ECO:0008006" key="5">
    <source>
        <dbReference type="Google" id="ProtNLM"/>
    </source>
</evidence>
<dbReference type="EMBL" id="CP045484">
    <property type="protein sequence ID" value="QGR16791.1"/>
    <property type="molecule type" value="Genomic_DNA"/>
</dbReference>
<reference evidence="1 4" key="2">
    <citation type="submission" date="2020-08" db="EMBL/GenBank/DDBJ databases">
        <title>Genomic Encyclopedia of Type Strains, Phase IV (KMG-IV): sequencing the most valuable type-strain genomes for metagenomic binning, comparative biology and taxonomic classification.</title>
        <authorList>
            <person name="Goeker M."/>
        </authorList>
    </citation>
    <scope>NUCLEOTIDE SEQUENCE [LARGE SCALE GENOMIC DNA]</scope>
    <source>
        <strain evidence="1 4">DSM 12421</strain>
    </source>
</reference>
<dbReference type="GeneID" id="42800785"/>
<dbReference type="RefSeq" id="WP_156014345.1">
    <property type="nucleotide sequence ID" value="NZ_CP045484.1"/>
</dbReference>
<accession>A0A650CFX7</accession>
<proteinExistence type="predicted"/>
<gene>
    <name evidence="2" type="ORF">D1869_06025</name>
    <name evidence="1" type="ORF">HNQ62_001963</name>
</gene>
<dbReference type="KEGG" id="soh:D1869_06025"/>
<evidence type="ECO:0000313" key="2">
    <source>
        <dbReference type="EMBL" id="QGR16791.1"/>
    </source>
</evidence>
<dbReference type="OrthoDB" id="38459at2157"/>
<protein>
    <recommendedName>
        <fullName evidence="5">DUF3211 domain-containing protein</fullName>
    </recommendedName>
</protein>
<dbReference type="EMBL" id="JACHFY010000012">
    <property type="protein sequence ID" value="MBB5254190.1"/>
    <property type="molecule type" value="Genomic_DNA"/>
</dbReference>
<keyword evidence="3" id="KW-1185">Reference proteome</keyword>
<dbReference type="Proteomes" id="UP000582213">
    <property type="component" value="Unassembled WGS sequence"/>
</dbReference>
<name>A0A650CFX7_SULOH</name>
<sequence length="153" mass="17623">MSSYSLILNKQAELKQFLFNPFLFSGITGHLLISKIFDQSTKSYVNLSQAKEPDLSKYQVFIVYDHETTEFNRGIMIVYPKFSGIIYHIETFDNTLNGDFEILVQDKKLLFIDNIKVKKSIFGGRSYSELTKHIINDHIKTFLSSLGLDVVVE</sequence>
<evidence type="ECO:0000313" key="3">
    <source>
        <dbReference type="Proteomes" id="UP000427373"/>
    </source>
</evidence>
<organism evidence="2 3">
    <name type="scientific">Sulfurisphaera ohwakuensis</name>
    <dbReference type="NCBI Taxonomy" id="69656"/>
    <lineage>
        <taxon>Archaea</taxon>
        <taxon>Thermoproteota</taxon>
        <taxon>Thermoprotei</taxon>
        <taxon>Sulfolobales</taxon>
        <taxon>Sulfolobaceae</taxon>
        <taxon>Sulfurisphaera</taxon>
    </lineage>
</organism>
<dbReference type="AlphaFoldDB" id="A0A650CFX7"/>
<evidence type="ECO:0000313" key="4">
    <source>
        <dbReference type="Proteomes" id="UP000582213"/>
    </source>
</evidence>